<dbReference type="GO" id="GO:0030163">
    <property type="term" value="P:protein catabolic process"/>
    <property type="evidence" value="ECO:0007669"/>
    <property type="project" value="UniProtKB-UniRule"/>
</dbReference>
<evidence type="ECO:0000256" key="10">
    <source>
        <dbReference type="ARBA" id="ARBA00022840"/>
    </source>
</evidence>
<keyword evidence="20" id="KW-1185">Reference proteome</keyword>
<comment type="cofactor">
    <cofactor evidence="15">
        <name>Zn(2+)</name>
        <dbReference type="ChEBI" id="CHEBI:29105"/>
    </cofactor>
    <text evidence="15">Binds 1 zinc ion per subunit.</text>
</comment>
<dbReference type="Gene3D" id="1.10.8.60">
    <property type="match status" value="1"/>
</dbReference>
<dbReference type="SUPFAM" id="SSF52540">
    <property type="entry name" value="P-loop containing nucleoside triphosphate hydrolases"/>
    <property type="match status" value="1"/>
</dbReference>
<dbReference type="FunFam" id="1.20.58.760:FF:000001">
    <property type="entry name" value="ATP-dependent zinc metalloprotease FtsH"/>
    <property type="match status" value="1"/>
</dbReference>
<dbReference type="PROSITE" id="PS00674">
    <property type="entry name" value="AAA"/>
    <property type="match status" value="1"/>
</dbReference>
<dbReference type="InterPro" id="IPR005936">
    <property type="entry name" value="FtsH"/>
</dbReference>
<evidence type="ECO:0000256" key="16">
    <source>
        <dbReference type="RuleBase" id="RU003651"/>
    </source>
</evidence>
<evidence type="ECO:0000313" key="20">
    <source>
        <dbReference type="Proteomes" id="UP000287023"/>
    </source>
</evidence>
<proteinExistence type="inferred from homology"/>
<dbReference type="Proteomes" id="UP000287023">
    <property type="component" value="Unassembled WGS sequence"/>
</dbReference>
<keyword evidence="8 15" id="KW-0378">Hydrolase</keyword>
<feature type="compositionally biased region" description="Acidic residues" evidence="17">
    <location>
        <begin position="642"/>
        <end position="652"/>
    </location>
</feature>
<dbReference type="GO" id="GO:0008270">
    <property type="term" value="F:zinc ion binding"/>
    <property type="evidence" value="ECO:0007669"/>
    <property type="project" value="UniProtKB-UniRule"/>
</dbReference>
<keyword evidence="3 15" id="KW-1003">Cell membrane</keyword>
<dbReference type="InterPro" id="IPR003593">
    <property type="entry name" value="AAA+_ATPase"/>
</dbReference>
<gene>
    <name evidence="19" type="primary">hflB</name>
    <name evidence="15" type="synonym">ftsH</name>
    <name evidence="19" type="ORF">ELY38_15465</name>
</gene>
<dbReference type="Gene3D" id="3.30.720.210">
    <property type="match status" value="1"/>
</dbReference>
<dbReference type="InterPro" id="IPR011546">
    <property type="entry name" value="Pept_M41_FtsH_extracell"/>
</dbReference>
<evidence type="ECO:0000256" key="1">
    <source>
        <dbReference type="ARBA" id="ARBA00004370"/>
    </source>
</evidence>
<evidence type="ECO:0000256" key="6">
    <source>
        <dbReference type="ARBA" id="ARBA00022723"/>
    </source>
</evidence>
<dbReference type="RefSeq" id="WP_127063125.1">
    <property type="nucleotide sequence ID" value="NZ_RZHF01000025.1"/>
</dbReference>
<dbReference type="FunFam" id="3.40.50.300:FF:000001">
    <property type="entry name" value="ATP-dependent zinc metalloprotease FtsH"/>
    <property type="match status" value="1"/>
</dbReference>
<dbReference type="CDD" id="cd19501">
    <property type="entry name" value="RecA-like_FtsH"/>
    <property type="match status" value="1"/>
</dbReference>
<dbReference type="GO" id="GO:0004222">
    <property type="term" value="F:metalloendopeptidase activity"/>
    <property type="evidence" value="ECO:0007669"/>
    <property type="project" value="InterPro"/>
</dbReference>
<keyword evidence="6 15" id="KW-0479">Metal-binding</keyword>
<comment type="caution">
    <text evidence="19">The sequence shown here is derived from an EMBL/GenBank/DDBJ whole genome shotgun (WGS) entry which is preliminary data.</text>
</comment>
<feature type="binding site" evidence="15">
    <location>
        <position position="424"/>
    </location>
    <ligand>
        <name>Zn(2+)</name>
        <dbReference type="ChEBI" id="CHEBI:29105"/>
        <note>catalytic</note>
    </ligand>
</feature>
<dbReference type="GO" id="GO:0006508">
    <property type="term" value="P:proteolysis"/>
    <property type="evidence" value="ECO:0007669"/>
    <property type="project" value="UniProtKB-KW"/>
</dbReference>
<dbReference type="InterPro" id="IPR003959">
    <property type="entry name" value="ATPase_AAA_core"/>
</dbReference>
<dbReference type="NCBIfam" id="TIGR01241">
    <property type="entry name" value="FtsH_fam"/>
    <property type="match status" value="1"/>
</dbReference>
<keyword evidence="5 15" id="KW-0812">Transmembrane</keyword>
<dbReference type="EMBL" id="RZHF01000025">
    <property type="protein sequence ID" value="RUR28980.1"/>
    <property type="molecule type" value="Genomic_DNA"/>
</dbReference>
<comment type="subunit">
    <text evidence="15">Homohexamer.</text>
</comment>
<dbReference type="PANTHER" id="PTHR23076:SF97">
    <property type="entry name" value="ATP-DEPENDENT ZINC METALLOPROTEASE YME1L1"/>
    <property type="match status" value="1"/>
</dbReference>
<dbReference type="EC" id="3.4.24.-" evidence="15"/>
<dbReference type="FunFam" id="1.10.8.60:FF:000001">
    <property type="entry name" value="ATP-dependent zinc metalloprotease FtsH"/>
    <property type="match status" value="1"/>
</dbReference>
<dbReference type="InterPro" id="IPR027417">
    <property type="entry name" value="P-loop_NTPase"/>
</dbReference>
<dbReference type="InterPro" id="IPR000642">
    <property type="entry name" value="Peptidase_M41"/>
</dbReference>
<evidence type="ECO:0000256" key="14">
    <source>
        <dbReference type="ARBA" id="ARBA00061570"/>
    </source>
</evidence>
<evidence type="ECO:0000256" key="17">
    <source>
        <dbReference type="SAM" id="MobiDB-lite"/>
    </source>
</evidence>
<reference evidence="19 20" key="1">
    <citation type="submission" date="2018-12" db="EMBL/GenBank/DDBJ databases">
        <title>three novel Halomonas strain isolated from plants.</title>
        <authorList>
            <person name="Sun C."/>
        </authorList>
    </citation>
    <scope>NUCLEOTIDE SEQUENCE [LARGE SCALE GENOMIC DNA]</scope>
    <source>
        <strain evidence="19 20">JCM 18142</strain>
    </source>
</reference>
<dbReference type="SUPFAM" id="SSF140990">
    <property type="entry name" value="FtsH protease domain-like"/>
    <property type="match status" value="1"/>
</dbReference>
<dbReference type="GO" id="GO:0004176">
    <property type="term" value="F:ATP-dependent peptidase activity"/>
    <property type="evidence" value="ECO:0007669"/>
    <property type="project" value="InterPro"/>
</dbReference>
<dbReference type="Pfam" id="PF17862">
    <property type="entry name" value="AAA_lid_3"/>
    <property type="match status" value="1"/>
</dbReference>
<keyword evidence="4 15" id="KW-0645">Protease</keyword>
<evidence type="ECO:0000256" key="12">
    <source>
        <dbReference type="ARBA" id="ARBA00023049"/>
    </source>
</evidence>
<evidence type="ECO:0000256" key="8">
    <source>
        <dbReference type="ARBA" id="ARBA00022801"/>
    </source>
</evidence>
<comment type="similarity">
    <text evidence="16">Belongs to the AAA ATPase family.</text>
</comment>
<protein>
    <recommendedName>
        <fullName evidence="15">ATP-dependent zinc metalloprotease FtsH</fullName>
        <ecNumber evidence="15">3.4.24.-</ecNumber>
    </recommendedName>
</protein>
<feature type="domain" description="AAA+ ATPase" evidence="18">
    <location>
        <begin position="190"/>
        <end position="329"/>
    </location>
</feature>
<dbReference type="PANTHER" id="PTHR23076">
    <property type="entry name" value="METALLOPROTEASE M41 FTSH"/>
    <property type="match status" value="1"/>
</dbReference>
<dbReference type="SMART" id="SM00382">
    <property type="entry name" value="AAA"/>
    <property type="match status" value="1"/>
</dbReference>
<feature type="compositionally biased region" description="Basic and acidic residues" evidence="17">
    <location>
        <begin position="598"/>
        <end position="607"/>
    </location>
</feature>
<evidence type="ECO:0000259" key="18">
    <source>
        <dbReference type="SMART" id="SM00382"/>
    </source>
</evidence>
<accession>A0A3S0YTB9</accession>
<evidence type="ECO:0000256" key="2">
    <source>
        <dbReference type="ARBA" id="ARBA00010044"/>
    </source>
</evidence>
<evidence type="ECO:0000256" key="5">
    <source>
        <dbReference type="ARBA" id="ARBA00022692"/>
    </source>
</evidence>
<dbReference type="AlphaFoldDB" id="A0A3S0YTB9"/>
<feature type="binding site" evidence="15">
    <location>
        <begin position="198"/>
        <end position="205"/>
    </location>
    <ligand>
        <name>ATP</name>
        <dbReference type="ChEBI" id="CHEBI:30616"/>
    </ligand>
</feature>
<dbReference type="HAMAP" id="MF_01458">
    <property type="entry name" value="FtsH"/>
    <property type="match status" value="1"/>
</dbReference>
<evidence type="ECO:0000256" key="3">
    <source>
        <dbReference type="ARBA" id="ARBA00022475"/>
    </source>
</evidence>
<dbReference type="InterPro" id="IPR037219">
    <property type="entry name" value="Peptidase_M41-like"/>
</dbReference>
<dbReference type="Gene3D" id="3.40.50.300">
    <property type="entry name" value="P-loop containing nucleotide triphosphate hydrolases"/>
    <property type="match status" value="1"/>
</dbReference>
<comment type="function">
    <text evidence="15">Acts as a processive, ATP-dependent zinc metallopeptidase for both cytoplasmic and membrane proteins. Plays a role in the quality control of integral membrane proteins.</text>
</comment>
<sequence length="668" mass="72944">MNDMAKNLILWLVIAAVLLTVFNNFSTESAPQNTNYSQFVQQVQNQQVRSVTIDGYTIRGERTDGSQFQTIRPAAEDPKLMDDLLSNNVTVVGKEPEQQSIWTRLLIASFPILLILAIFMFFMRQMQGGAGGGKGGPMSFGKSKAKLLSQDQIKTTFADVAGCDEAKEEVEELVDFLREPTKFQRLGGTIPRGVLMVGPPGTGKTLLAKSIAGEAKVPFFSISGSDFVEMFVGVGASRVRDMFEQAKKQAPCIIFIDEIDAVGRSRGAGMGGGNDEREQTLNQLLVEMDGFEANEGIIVIAATNRPDVLDPALLRPGRFDRQVTVGLPDIRGREHILGVHLRKVPLAEDVKPSVIARGTPGFSGADLANLVNEAALFAARRNKRLVGMEELELAKDKIMMGAERKSMVMTDKEKLNTAYHESGHAIIGLVMPEHDPVYKVTIIPRGRALGVTMFLPEEDRYSLSRQQILSQICSLFGGRIAEEMTLGPNGVTTGASNDIKRATELAHNMVAKWGLSDEMGPIMYDEDESHQFLGGPGQGGSKLKSGDTTTRLDKEVRKIIDECYEQARQILHDNRDKLDAMTEALMKYETIDANQLKDIMEGREPRPPEGWNDGDSSGGGMRVSDDKPKAQSDSTSPSGDNAGDEGEEEDDDGPRRRPSNPLGGPAGQ</sequence>
<keyword evidence="13 15" id="KW-0472">Membrane</keyword>
<feature type="transmembrane region" description="Helical" evidence="15">
    <location>
        <begin position="101"/>
        <end position="122"/>
    </location>
</feature>
<comment type="similarity">
    <text evidence="2 15">In the C-terminal section; belongs to the peptidase M41 family.</text>
</comment>
<keyword evidence="11 15" id="KW-1133">Transmembrane helix</keyword>
<evidence type="ECO:0000256" key="11">
    <source>
        <dbReference type="ARBA" id="ARBA00022989"/>
    </source>
</evidence>
<comment type="similarity">
    <text evidence="14 15">In the central section; belongs to the AAA ATPase family.</text>
</comment>
<dbReference type="GO" id="GO:0005524">
    <property type="term" value="F:ATP binding"/>
    <property type="evidence" value="ECO:0007669"/>
    <property type="project" value="UniProtKB-UniRule"/>
</dbReference>
<feature type="region of interest" description="Disordered" evidence="17">
    <location>
        <begin position="596"/>
        <end position="668"/>
    </location>
</feature>
<feature type="binding site" evidence="15">
    <location>
        <position position="420"/>
    </location>
    <ligand>
        <name>Zn(2+)</name>
        <dbReference type="ChEBI" id="CHEBI:29105"/>
        <note>catalytic</note>
    </ligand>
</feature>
<comment type="subcellular location">
    <subcellularLocation>
        <location evidence="15">Cell membrane</location>
        <topology evidence="15">Multi-pass membrane protein</topology>
        <orientation evidence="15">Cytoplasmic side</orientation>
    </subcellularLocation>
    <subcellularLocation>
        <location evidence="1">Membrane</location>
    </subcellularLocation>
</comment>
<dbReference type="Gene3D" id="1.20.58.760">
    <property type="entry name" value="Peptidase M41"/>
    <property type="match status" value="1"/>
</dbReference>
<evidence type="ECO:0000256" key="9">
    <source>
        <dbReference type="ARBA" id="ARBA00022833"/>
    </source>
</evidence>
<evidence type="ECO:0000256" key="7">
    <source>
        <dbReference type="ARBA" id="ARBA00022741"/>
    </source>
</evidence>
<dbReference type="Pfam" id="PF01434">
    <property type="entry name" value="Peptidase_M41"/>
    <property type="match status" value="1"/>
</dbReference>
<dbReference type="Pfam" id="PF06480">
    <property type="entry name" value="FtsH_ext"/>
    <property type="match status" value="1"/>
</dbReference>
<organism evidence="19 20">
    <name type="scientific">Vreelandella nanhaiensis</name>
    <dbReference type="NCBI Taxonomy" id="1258546"/>
    <lineage>
        <taxon>Bacteria</taxon>
        <taxon>Pseudomonadati</taxon>
        <taxon>Pseudomonadota</taxon>
        <taxon>Gammaproteobacteria</taxon>
        <taxon>Oceanospirillales</taxon>
        <taxon>Halomonadaceae</taxon>
        <taxon>Vreelandella</taxon>
    </lineage>
</organism>
<evidence type="ECO:0000256" key="4">
    <source>
        <dbReference type="ARBA" id="ARBA00022670"/>
    </source>
</evidence>
<dbReference type="GO" id="GO:0016887">
    <property type="term" value="F:ATP hydrolysis activity"/>
    <property type="evidence" value="ECO:0007669"/>
    <property type="project" value="UniProtKB-UniRule"/>
</dbReference>
<evidence type="ECO:0000256" key="15">
    <source>
        <dbReference type="HAMAP-Rule" id="MF_01458"/>
    </source>
</evidence>
<keyword evidence="10 15" id="KW-0067">ATP-binding</keyword>
<name>A0A3S0YTB9_9GAMM</name>
<dbReference type="Pfam" id="PF00004">
    <property type="entry name" value="AAA"/>
    <property type="match status" value="1"/>
</dbReference>
<dbReference type="InterPro" id="IPR003960">
    <property type="entry name" value="ATPase_AAA_CS"/>
</dbReference>
<feature type="active site" evidence="15">
    <location>
        <position position="421"/>
    </location>
</feature>
<dbReference type="OrthoDB" id="9809379at2"/>
<keyword evidence="7 15" id="KW-0547">Nucleotide-binding</keyword>
<keyword evidence="9 15" id="KW-0862">Zinc</keyword>
<comment type="caution">
    <text evidence="15">Lacks conserved residue(s) required for the propagation of feature annotation.</text>
</comment>
<keyword evidence="12 15" id="KW-0482">Metalloprotease</keyword>
<dbReference type="GO" id="GO:0005886">
    <property type="term" value="C:plasma membrane"/>
    <property type="evidence" value="ECO:0007669"/>
    <property type="project" value="UniProtKB-SubCell"/>
</dbReference>
<evidence type="ECO:0000313" key="19">
    <source>
        <dbReference type="EMBL" id="RUR28980.1"/>
    </source>
</evidence>
<dbReference type="InterPro" id="IPR041569">
    <property type="entry name" value="AAA_lid_3"/>
</dbReference>
<feature type="binding site" evidence="15">
    <location>
        <position position="498"/>
    </location>
    <ligand>
        <name>Zn(2+)</name>
        <dbReference type="ChEBI" id="CHEBI:29105"/>
        <note>catalytic</note>
    </ligand>
</feature>
<evidence type="ECO:0000256" key="13">
    <source>
        <dbReference type="ARBA" id="ARBA00023136"/>
    </source>
</evidence>